<accession>A0ABV7J5N1</accession>
<keyword evidence="2" id="KW-0378">Hydrolase</keyword>
<dbReference type="Gene3D" id="2.40.100.10">
    <property type="entry name" value="Cyclophilin-like"/>
    <property type="match status" value="1"/>
</dbReference>
<proteinExistence type="predicted"/>
<keyword evidence="3" id="KW-0067">ATP-binding</keyword>
<evidence type="ECO:0000256" key="3">
    <source>
        <dbReference type="ARBA" id="ARBA00022840"/>
    </source>
</evidence>
<dbReference type="SMART" id="SM00797">
    <property type="entry name" value="AHS2"/>
    <property type="match status" value="1"/>
</dbReference>
<dbReference type="InterPro" id="IPR052708">
    <property type="entry name" value="PxpC"/>
</dbReference>
<evidence type="ECO:0000313" key="5">
    <source>
        <dbReference type="EMBL" id="MFC3182199.1"/>
    </source>
</evidence>
<evidence type="ECO:0000256" key="1">
    <source>
        <dbReference type="ARBA" id="ARBA00022741"/>
    </source>
</evidence>
<dbReference type="EMBL" id="JBHRTO010000001">
    <property type="protein sequence ID" value="MFC3182199.1"/>
    <property type="molecule type" value="Genomic_DNA"/>
</dbReference>
<evidence type="ECO:0000256" key="2">
    <source>
        <dbReference type="ARBA" id="ARBA00022801"/>
    </source>
</evidence>
<keyword evidence="6" id="KW-1185">Reference proteome</keyword>
<comment type="caution">
    <text evidence="5">The sequence shown here is derived from an EMBL/GenBank/DDBJ whole genome shotgun (WGS) entry which is preliminary data.</text>
</comment>
<organism evidence="5 6">
    <name type="scientific">Cypionkella sinensis</name>
    <dbReference type="NCBI Taxonomy" id="1756043"/>
    <lineage>
        <taxon>Bacteria</taxon>
        <taxon>Pseudomonadati</taxon>
        <taxon>Pseudomonadota</taxon>
        <taxon>Alphaproteobacteria</taxon>
        <taxon>Rhodobacterales</taxon>
        <taxon>Paracoccaceae</taxon>
        <taxon>Cypionkella</taxon>
    </lineage>
</organism>
<dbReference type="Pfam" id="PF02626">
    <property type="entry name" value="CT_A_B"/>
    <property type="match status" value="1"/>
</dbReference>
<dbReference type="Proteomes" id="UP001595547">
    <property type="component" value="Unassembled WGS sequence"/>
</dbReference>
<dbReference type="PANTHER" id="PTHR43309">
    <property type="entry name" value="5-OXOPROLINASE SUBUNIT C"/>
    <property type="match status" value="1"/>
</dbReference>
<dbReference type="InterPro" id="IPR029000">
    <property type="entry name" value="Cyclophilin-like_dom_sf"/>
</dbReference>
<dbReference type="RefSeq" id="WP_380073780.1">
    <property type="nucleotide sequence ID" value="NZ_JBHRTO010000001.1"/>
</dbReference>
<keyword evidence="1" id="KW-0547">Nucleotide-binding</keyword>
<sequence>MSDATVTISFAGPHVSIQDAGRPGLMRYGVPASGPMDRTSFALANAALGNPPGHPGIEVSLGGLTLHCAGAAVTVAIAGGGFIAEIGGRRLGSWCVLTLHPGESLTLRPGPWGSWCYLAIAGDLRAESWLGSRATHGSSGFGGGRLTSGQRLTIAAPKLLPQREGPIACPVWARPRHLLRCTLGPQDRFFSTETLARFTESRFETTTAFDRMGMRLAGPMIAPENALSIPSEPILRGAVQVSGDGVATVLLSDHQTTGGYPKIATVLGCDLEAFVQCRPRDAVMFQAVTPAEAIAITRQNAQRLAAFTDRLRGV</sequence>
<protein>
    <submittedName>
        <fullName evidence="5">Biotin-dependent carboxyltransferase family protein</fullName>
    </submittedName>
</protein>
<evidence type="ECO:0000259" key="4">
    <source>
        <dbReference type="SMART" id="SM00797"/>
    </source>
</evidence>
<evidence type="ECO:0000313" key="6">
    <source>
        <dbReference type="Proteomes" id="UP001595547"/>
    </source>
</evidence>
<gene>
    <name evidence="5" type="ORF">ACFOGH_14445</name>
</gene>
<dbReference type="InterPro" id="IPR003778">
    <property type="entry name" value="CT_A_B"/>
</dbReference>
<dbReference type="SUPFAM" id="SSF50891">
    <property type="entry name" value="Cyclophilin-like"/>
    <property type="match status" value="1"/>
</dbReference>
<feature type="domain" description="Carboxyltransferase" evidence="4">
    <location>
        <begin position="27"/>
        <end position="303"/>
    </location>
</feature>
<name>A0ABV7J5N1_9RHOB</name>
<reference evidence="6" key="1">
    <citation type="journal article" date="2019" name="Int. J. Syst. Evol. Microbiol.">
        <title>The Global Catalogue of Microorganisms (GCM) 10K type strain sequencing project: providing services to taxonomists for standard genome sequencing and annotation.</title>
        <authorList>
            <consortium name="The Broad Institute Genomics Platform"/>
            <consortium name="The Broad Institute Genome Sequencing Center for Infectious Disease"/>
            <person name="Wu L."/>
            <person name="Ma J."/>
        </authorList>
    </citation>
    <scope>NUCLEOTIDE SEQUENCE [LARGE SCALE GENOMIC DNA]</scope>
    <source>
        <strain evidence="6">KCTC 52039</strain>
    </source>
</reference>
<dbReference type="PANTHER" id="PTHR43309:SF5">
    <property type="entry name" value="5-OXOPROLINASE SUBUNIT C"/>
    <property type="match status" value="1"/>
</dbReference>